<comment type="caution">
    <text evidence="2">The sequence shown here is derived from an EMBL/GenBank/DDBJ whole genome shotgun (WGS) entry which is preliminary data.</text>
</comment>
<gene>
    <name evidence="2" type="ORF">ACFFLM_21185</name>
</gene>
<sequence>MSANQFLADFRAKQQARGVPLGPLAPLFDAVTLQPRPEATEPFRPAPLAPSTATVRPQPGDVPAPQYSGCSPIIKEAYSDIKATAQKIAERSLKDAKPLPKGPRRLYEFLVEVAVGNTRLRGLSNLPTVAEFHLPAELLAELLDVGRTTLWRWCKELGDHPDELTGEILGAQLVARHDHKTGSIPLSAQKALEAQQKRAGKTGSESSAGVSDGMLWAVSLAGAQSGLAVSSEALRHEWRDLYTDSLIAGRKKGTAEGLRTVWAIKKRGMKQSLEDLRAVDEVEMAVKWTVNPGFGTSAVPLTMTVPFSDEPLESLWNVKYLRGLRLSERGAAVSAAAEYLAQTMNDTGSVKLYAWVLWKLVALDEQGVNLWDQVLLILDQVRGDLRDKDADHGGQLFVWRLKFGSPSLWDQLKNAPVVRVGKAV</sequence>
<accession>A0ABV6B3Y2</accession>
<dbReference type="Proteomes" id="UP001589733">
    <property type="component" value="Unassembled WGS sequence"/>
</dbReference>
<protein>
    <recommendedName>
        <fullName evidence="4">Replication initiation protein</fullName>
    </recommendedName>
</protein>
<feature type="region of interest" description="Disordered" evidence="1">
    <location>
        <begin position="36"/>
        <end position="66"/>
    </location>
</feature>
<evidence type="ECO:0000256" key="1">
    <source>
        <dbReference type="SAM" id="MobiDB-lite"/>
    </source>
</evidence>
<evidence type="ECO:0000313" key="3">
    <source>
        <dbReference type="Proteomes" id="UP001589733"/>
    </source>
</evidence>
<dbReference type="RefSeq" id="WP_380015346.1">
    <property type="nucleotide sequence ID" value="NZ_JBHLYR010000062.1"/>
</dbReference>
<name>A0ABV6B3Y2_9DEIO</name>
<dbReference type="EMBL" id="JBHLYR010000062">
    <property type="protein sequence ID" value="MFB9994474.1"/>
    <property type="molecule type" value="Genomic_DNA"/>
</dbReference>
<organism evidence="2 3">
    <name type="scientific">Deinococcus oregonensis</name>
    <dbReference type="NCBI Taxonomy" id="1805970"/>
    <lineage>
        <taxon>Bacteria</taxon>
        <taxon>Thermotogati</taxon>
        <taxon>Deinococcota</taxon>
        <taxon>Deinococci</taxon>
        <taxon>Deinococcales</taxon>
        <taxon>Deinococcaceae</taxon>
        <taxon>Deinococcus</taxon>
    </lineage>
</organism>
<reference evidence="2 3" key="1">
    <citation type="submission" date="2024-09" db="EMBL/GenBank/DDBJ databases">
        <authorList>
            <person name="Sun Q."/>
            <person name="Mori K."/>
        </authorList>
    </citation>
    <scope>NUCLEOTIDE SEQUENCE [LARGE SCALE GENOMIC DNA]</scope>
    <source>
        <strain evidence="2 3">JCM 13503</strain>
    </source>
</reference>
<evidence type="ECO:0000313" key="2">
    <source>
        <dbReference type="EMBL" id="MFB9994474.1"/>
    </source>
</evidence>
<evidence type="ECO:0008006" key="4">
    <source>
        <dbReference type="Google" id="ProtNLM"/>
    </source>
</evidence>
<proteinExistence type="predicted"/>
<keyword evidence="3" id="KW-1185">Reference proteome</keyword>